<dbReference type="FunFam" id="1.10.510.10:FF:000142">
    <property type="entry name" value="Octicosapeptide/phox/Bem1p domain kinase superfamily protein"/>
    <property type="match status" value="1"/>
</dbReference>
<feature type="region of interest" description="Disordered" evidence="11">
    <location>
        <begin position="690"/>
        <end position="741"/>
    </location>
</feature>
<evidence type="ECO:0000313" key="13">
    <source>
        <dbReference type="EMBL" id="CAA7407274.1"/>
    </source>
</evidence>
<dbReference type="AlphaFoldDB" id="A0A7I8LD89"/>
<dbReference type="GO" id="GO:0005737">
    <property type="term" value="C:cytoplasm"/>
    <property type="evidence" value="ECO:0007669"/>
    <property type="project" value="UniProtKB-SubCell"/>
</dbReference>
<gene>
    <name evidence="13" type="ORF">SI8410_13017952</name>
</gene>
<name>A0A7I8LD89_SPIIN</name>
<dbReference type="Pfam" id="PF07714">
    <property type="entry name" value="PK_Tyr_Ser-Thr"/>
    <property type="match status" value="1"/>
</dbReference>
<accession>A0A7I8LD89</accession>
<reference evidence="13" key="1">
    <citation type="submission" date="2020-02" db="EMBL/GenBank/DDBJ databases">
        <authorList>
            <person name="Scholz U."/>
            <person name="Mascher M."/>
            <person name="Fiebig A."/>
        </authorList>
    </citation>
    <scope>NUCLEOTIDE SEQUENCE</scope>
</reference>
<evidence type="ECO:0000256" key="7">
    <source>
        <dbReference type="ARBA" id="ARBA00022777"/>
    </source>
</evidence>
<evidence type="ECO:0000256" key="2">
    <source>
        <dbReference type="ARBA" id="ARBA00022490"/>
    </source>
</evidence>
<feature type="region of interest" description="Disordered" evidence="11">
    <location>
        <begin position="662"/>
        <end position="681"/>
    </location>
</feature>
<sequence length="1241" mass="134351">MAAYGVDSPEEQAASSSSSRRVKFLCSFGGRILPRPSDGVLRYVGGHTRIIALRKDASFQELKRKMFDVFGGPAILKYQLPDEDLDALVTVSCPEDLENMMEEYDKLAETSAEGSAKLRVFLFSPTEVDSPALGFAQGINDGGHRYVDAVNGIADPGAAELKRKGSMASFSSAQTSDGAPGELLDCTLEGVSPAIPSPTVAETGAAAFQDSFRLLYPGVPSDPVTAPADAKGFPGDLAPPQAIPSSRPEQPLPPSSGVTYVPLAYLESLQDGYNRVDYIQNPAQIQYLNSPPLGMPSVPVGLVPIPQNSYVHSADITAPMSSSNITSGKPVQRGAEAYSDDSFYGGRVASVVGDPTFNPLQSFSQRQPLPSSSSLQMQNVDRQGLGQVPQQVAAPLLFSDSLIQEPGGSGSTGSAPINRPEFHFLQSEEALRSYAPQRVISGAISGAAVESPLKNIIPPHLGARGYSQDPESHQYVDLFASQKLENIDQTKVLHQPSLSTAPEAPYSYFGDHSQAWHDDILQQQQPPIGPPQFLRKQDPVINDPARVRIPRARKDIVQNSDIELPVQAPYSHQQQFSGLLEHQIAATKSHIGEPTSVERMIEKLWPNTSEASAINDPWKTVVKSDNSAQIEERTDSLQTVEGNMGNAKQKVAEGETLLGSASVGHGSAVDTDPFRSAGLLPPSTAEVAHTHPLQRGDPAQVGSSTGNHGPYTDPPIPHDRLLHGPNATTTKLPLPVGNNNWRDEKPQVYSEPSLSGMSVPLSFTSPGDLSSVGTRNVQRGDIQLPVDSQSRPREPWYIRQNAQFGGLNPRTVGSGSIPVQGDPFIDNLYSSESRIAVDMEEGSYQRPLDSLIRRTAPDPISPVEAAGSDGLIKQELRSVADGVATSIPPQKSLPVSYFDEKICALESKKDKGIPEDNTASQSSSHVPDHKAEDDKTGPPDRPNQGFGALDDNGLRLQIIKNSDLEELRELGSGTFGTVYHGKWKGSDVAIKRINDRCFAGKPSEQERSRADFWNEACKLADLHHPNVVAFYGIVLDGPGGSMATVTEYMVNGSLWQALRKNDRTLDHRKRHLIAMDVAFGMEYLHSKNIVHFDLKSDNLLVNLRDPQRPICKVGDLGLSKVKRQTLISGGVRGTLPWMAPELLNGRSSLVSEKVDVFSFGVVMWELLTGEEPYADLHHGAIIGGIVSDTLRPPVPEPCDPEWRALMETCWSTEPSERPSFTEVAARLRSMTLTSVPPKAQQ</sequence>
<dbReference type="SUPFAM" id="SSF54277">
    <property type="entry name" value="CAD &amp; PB1 domains"/>
    <property type="match status" value="1"/>
</dbReference>
<feature type="region of interest" description="Disordered" evidence="11">
    <location>
        <begin position="908"/>
        <end position="950"/>
    </location>
</feature>
<evidence type="ECO:0000256" key="6">
    <source>
        <dbReference type="ARBA" id="ARBA00022741"/>
    </source>
</evidence>
<dbReference type="Gene3D" id="3.10.20.90">
    <property type="entry name" value="Phosphatidylinositol 3-kinase Catalytic Subunit, Chain A, domain 1"/>
    <property type="match status" value="1"/>
</dbReference>
<protein>
    <recommendedName>
        <fullName evidence="12">Protein kinase domain-containing protein</fullName>
    </recommendedName>
</protein>
<dbReference type="PROSITE" id="PS50011">
    <property type="entry name" value="PROTEIN_KINASE_DOM"/>
    <property type="match status" value="1"/>
</dbReference>
<dbReference type="EMBL" id="LR746276">
    <property type="protein sequence ID" value="CAA7407274.1"/>
    <property type="molecule type" value="Genomic_DNA"/>
</dbReference>
<organism evidence="13 14">
    <name type="scientific">Spirodela intermedia</name>
    <name type="common">Intermediate duckweed</name>
    <dbReference type="NCBI Taxonomy" id="51605"/>
    <lineage>
        <taxon>Eukaryota</taxon>
        <taxon>Viridiplantae</taxon>
        <taxon>Streptophyta</taxon>
        <taxon>Embryophyta</taxon>
        <taxon>Tracheophyta</taxon>
        <taxon>Spermatophyta</taxon>
        <taxon>Magnoliopsida</taxon>
        <taxon>Liliopsida</taxon>
        <taxon>Araceae</taxon>
        <taxon>Lemnoideae</taxon>
        <taxon>Spirodela</taxon>
    </lineage>
</organism>
<dbReference type="InterPro" id="IPR050167">
    <property type="entry name" value="Ser_Thr_protein_kinase"/>
</dbReference>
<dbReference type="InterPro" id="IPR001245">
    <property type="entry name" value="Ser-Thr/Tyr_kinase_cat_dom"/>
</dbReference>
<dbReference type="PANTHER" id="PTHR23257">
    <property type="entry name" value="SERINE-THREONINE PROTEIN KINASE"/>
    <property type="match status" value="1"/>
</dbReference>
<keyword evidence="5" id="KW-0808">Transferase</keyword>
<keyword evidence="9" id="KW-0927">Auxin signaling pathway</keyword>
<proteinExistence type="predicted"/>
<evidence type="ECO:0000256" key="8">
    <source>
        <dbReference type="ARBA" id="ARBA00022840"/>
    </source>
</evidence>
<dbReference type="PANTHER" id="PTHR23257:SF797">
    <property type="entry name" value="KINASE SUPERFAMILY WITH OCTICOSAPEPTIDE_PHOX_BEM1P DOMAIN-CONTAINING PROTEIN"/>
    <property type="match status" value="1"/>
</dbReference>
<comment type="subcellular location">
    <subcellularLocation>
        <location evidence="1">Cytoplasm</location>
    </subcellularLocation>
</comment>
<dbReference type="CDD" id="cd06410">
    <property type="entry name" value="PB1_UP2"/>
    <property type="match status" value="1"/>
</dbReference>
<dbReference type="SMART" id="SM00666">
    <property type="entry name" value="PB1"/>
    <property type="match status" value="1"/>
</dbReference>
<dbReference type="GO" id="GO:0005524">
    <property type="term" value="F:ATP binding"/>
    <property type="evidence" value="ECO:0007669"/>
    <property type="project" value="UniProtKB-UniRule"/>
</dbReference>
<dbReference type="InterPro" id="IPR000719">
    <property type="entry name" value="Prot_kinase_dom"/>
</dbReference>
<evidence type="ECO:0000256" key="4">
    <source>
        <dbReference type="ARBA" id="ARBA00022553"/>
    </source>
</evidence>
<dbReference type="PRINTS" id="PR00109">
    <property type="entry name" value="TYRKINASE"/>
</dbReference>
<dbReference type="Gene3D" id="3.30.200.20">
    <property type="entry name" value="Phosphorylase Kinase, domain 1"/>
    <property type="match status" value="1"/>
</dbReference>
<dbReference type="GO" id="GO:0009734">
    <property type="term" value="P:auxin-activated signaling pathway"/>
    <property type="evidence" value="ECO:0007669"/>
    <property type="project" value="UniProtKB-KW"/>
</dbReference>
<evidence type="ECO:0000256" key="5">
    <source>
        <dbReference type="ARBA" id="ARBA00022679"/>
    </source>
</evidence>
<keyword evidence="6 10" id="KW-0547">Nucleotide-binding</keyword>
<evidence type="ECO:0000259" key="12">
    <source>
        <dbReference type="PROSITE" id="PS50011"/>
    </source>
</evidence>
<evidence type="ECO:0000256" key="9">
    <source>
        <dbReference type="ARBA" id="ARBA00023294"/>
    </source>
</evidence>
<feature type="binding site" evidence="10">
    <location>
        <position position="1001"/>
    </location>
    <ligand>
        <name>ATP</name>
        <dbReference type="ChEBI" id="CHEBI:30616"/>
    </ligand>
</feature>
<feature type="compositionally biased region" description="Basic and acidic residues" evidence="11">
    <location>
        <begin position="926"/>
        <end position="938"/>
    </location>
</feature>
<evidence type="ECO:0000256" key="10">
    <source>
        <dbReference type="PROSITE-ProRule" id="PRU10141"/>
    </source>
</evidence>
<dbReference type="GO" id="GO:0004674">
    <property type="term" value="F:protein serine/threonine kinase activity"/>
    <property type="evidence" value="ECO:0007669"/>
    <property type="project" value="UniProtKB-KW"/>
</dbReference>
<evidence type="ECO:0000256" key="11">
    <source>
        <dbReference type="SAM" id="MobiDB-lite"/>
    </source>
</evidence>
<dbReference type="InterPro" id="IPR008271">
    <property type="entry name" value="Ser/Thr_kinase_AS"/>
</dbReference>
<dbReference type="FunFam" id="3.10.20.90:FF:000058">
    <property type="entry name" value="Octicosapeptide/phox/Bem1p domain kinase superfamily protein"/>
    <property type="match status" value="1"/>
</dbReference>
<keyword evidence="7" id="KW-0418">Kinase</keyword>
<dbReference type="Pfam" id="PF00564">
    <property type="entry name" value="PB1"/>
    <property type="match status" value="1"/>
</dbReference>
<dbReference type="GO" id="GO:0010928">
    <property type="term" value="P:regulation of auxin mediated signaling pathway"/>
    <property type="evidence" value="ECO:0007669"/>
    <property type="project" value="UniProtKB-ARBA"/>
</dbReference>
<keyword evidence="2" id="KW-0963">Cytoplasm</keyword>
<evidence type="ECO:0000313" key="14">
    <source>
        <dbReference type="Proteomes" id="UP000663760"/>
    </source>
</evidence>
<dbReference type="PROSITE" id="PS00108">
    <property type="entry name" value="PROTEIN_KINASE_ST"/>
    <property type="match status" value="1"/>
</dbReference>
<dbReference type="Proteomes" id="UP000663760">
    <property type="component" value="Chromosome 13"/>
</dbReference>
<feature type="region of interest" description="Disordered" evidence="11">
    <location>
        <begin position="225"/>
        <end position="256"/>
    </location>
</feature>
<evidence type="ECO:0000256" key="3">
    <source>
        <dbReference type="ARBA" id="ARBA00022527"/>
    </source>
</evidence>
<dbReference type="OrthoDB" id="4062651at2759"/>
<dbReference type="FunFam" id="3.30.200.20:FF:000081">
    <property type="entry name" value="Octicosapeptide/phox/Bem1p domain kinase superfamily protein"/>
    <property type="match status" value="1"/>
</dbReference>
<keyword evidence="8 10" id="KW-0067">ATP-binding</keyword>
<dbReference type="SMART" id="SM00220">
    <property type="entry name" value="S_TKc"/>
    <property type="match status" value="1"/>
</dbReference>
<dbReference type="InterPro" id="IPR011009">
    <property type="entry name" value="Kinase-like_dom_sf"/>
</dbReference>
<evidence type="ECO:0000256" key="1">
    <source>
        <dbReference type="ARBA" id="ARBA00004496"/>
    </source>
</evidence>
<dbReference type="SUPFAM" id="SSF56112">
    <property type="entry name" value="Protein kinase-like (PK-like)"/>
    <property type="match status" value="1"/>
</dbReference>
<dbReference type="InterPro" id="IPR000270">
    <property type="entry name" value="PB1_dom"/>
</dbReference>
<keyword evidence="4" id="KW-0597">Phosphoprotein</keyword>
<keyword evidence="14" id="KW-1185">Reference proteome</keyword>
<dbReference type="InterPro" id="IPR017441">
    <property type="entry name" value="Protein_kinase_ATP_BS"/>
</dbReference>
<dbReference type="PROSITE" id="PS00107">
    <property type="entry name" value="PROTEIN_KINASE_ATP"/>
    <property type="match status" value="1"/>
</dbReference>
<dbReference type="CDD" id="cd13999">
    <property type="entry name" value="STKc_MAP3K-like"/>
    <property type="match status" value="1"/>
</dbReference>
<dbReference type="Gene3D" id="1.10.510.10">
    <property type="entry name" value="Transferase(Phosphotransferase) domain 1"/>
    <property type="match status" value="1"/>
</dbReference>
<keyword evidence="3" id="KW-0723">Serine/threonine-protein kinase</keyword>
<feature type="domain" description="Protein kinase" evidence="12">
    <location>
        <begin position="964"/>
        <end position="1232"/>
    </location>
</feature>